<dbReference type="OrthoDB" id="9777890at2"/>
<dbReference type="AlphaFoldDB" id="A0A064CCQ8"/>
<dbReference type="Gene3D" id="3.40.50.300">
    <property type="entry name" value="P-loop containing nucleotide triphosphate hydrolases"/>
    <property type="match status" value="1"/>
</dbReference>
<evidence type="ECO:0008006" key="3">
    <source>
        <dbReference type="Google" id="ProtNLM"/>
    </source>
</evidence>
<sequence length="393" mass="44172">MTSAVQARLDPAKLIEQACELAGSDDFGADDGWRENLSRMVDDLVTEADLSPLGVEIAAADVIVPLRNRLQITAWRTEHPEIAEERITQPIFILGQPRTGTTILYDLLSQDPDLRAPLTWEVDHPFPVPQAETYLTDPRIDETQAQLEMTEQLMPGFMKFHPMSARGGQECVRITAGTFCSMIFPTQYRLPNYQHWLMYEADHAAAYRYHRQYLQHLQSGVPGQWLLKSPAHLWTLDTLLAEYPDAILVQTHRDPLGVISSISALIAHLQKLASDNATVQRAAAQCAAENILGLDRLMTWVDDGVISRDRVVNVRFADFMQDPLATIGAVYERLGRELTPVAEQRMRAHLAANPGDGGGNRYTWADTGLDAAELRERVRAYQDRYDVPSETLR</sequence>
<dbReference type="PANTHER" id="PTHR36451:SF1">
    <property type="entry name" value="OMEGA-HYDROXY-BETA-DIHYDROMENAQUINONE-9 SULFOTRANSFERASE STF3"/>
    <property type="match status" value="1"/>
</dbReference>
<dbReference type="Proteomes" id="UP000022835">
    <property type="component" value="Unassembled WGS sequence"/>
</dbReference>
<protein>
    <recommendedName>
        <fullName evidence="3">Sulfotransferase</fullName>
    </recommendedName>
</protein>
<accession>A0A064CCQ8</accession>
<reference evidence="1" key="1">
    <citation type="submission" date="2014-05" db="EMBL/GenBank/DDBJ databases">
        <title>Genome sequence of Mycobacterium aromaticivorans strain JS19b1T (= DSM 45407T).</title>
        <authorList>
            <person name="Kwak Y."/>
            <person name="Park G.-S."/>
            <person name="Li Q.X."/>
            <person name="Lee S.-E."/>
            <person name="Shin J.-H."/>
        </authorList>
    </citation>
    <scope>NUCLEOTIDE SEQUENCE [LARGE SCALE GENOMIC DNA]</scope>
    <source>
        <strain evidence="1">JS19b1</strain>
    </source>
</reference>
<evidence type="ECO:0000313" key="2">
    <source>
        <dbReference type="Proteomes" id="UP000022835"/>
    </source>
</evidence>
<dbReference type="STRING" id="1440774.Y900_005435"/>
<dbReference type="InterPro" id="IPR027417">
    <property type="entry name" value="P-loop_NTPase"/>
</dbReference>
<gene>
    <name evidence="1" type="ORF">Y900_005435</name>
</gene>
<comment type="caution">
    <text evidence="1">The sequence shown here is derived from an EMBL/GenBank/DDBJ whole genome shotgun (WGS) entry which is preliminary data.</text>
</comment>
<proteinExistence type="predicted"/>
<dbReference type="EMBL" id="JALN02000001">
    <property type="protein sequence ID" value="KDE98394.1"/>
    <property type="molecule type" value="Genomic_DNA"/>
</dbReference>
<keyword evidence="2" id="KW-1185">Reference proteome</keyword>
<organism evidence="1 2">
    <name type="scientific">Mycolicibacterium aromaticivorans JS19b1 = JCM 16368</name>
    <dbReference type="NCBI Taxonomy" id="1440774"/>
    <lineage>
        <taxon>Bacteria</taxon>
        <taxon>Bacillati</taxon>
        <taxon>Actinomycetota</taxon>
        <taxon>Actinomycetes</taxon>
        <taxon>Mycobacteriales</taxon>
        <taxon>Mycobacteriaceae</taxon>
        <taxon>Mycolicibacterium</taxon>
    </lineage>
</organism>
<dbReference type="eggNOG" id="COG0438">
    <property type="taxonomic scope" value="Bacteria"/>
</dbReference>
<dbReference type="RefSeq" id="WP_036339805.1">
    <property type="nucleotide sequence ID" value="NZ_JALN02000001.1"/>
</dbReference>
<dbReference type="Pfam" id="PF13469">
    <property type="entry name" value="Sulfotransfer_3"/>
    <property type="match status" value="1"/>
</dbReference>
<dbReference type="PANTHER" id="PTHR36451">
    <property type="entry name" value="PAPS-DEPENDENT SULFOTRANSFERASE STF3"/>
    <property type="match status" value="1"/>
</dbReference>
<dbReference type="SUPFAM" id="SSF52540">
    <property type="entry name" value="P-loop containing nucleoside triphosphate hydrolases"/>
    <property type="match status" value="1"/>
</dbReference>
<name>A0A064CCQ8_9MYCO</name>
<evidence type="ECO:0000313" key="1">
    <source>
        <dbReference type="EMBL" id="KDE98394.1"/>
    </source>
</evidence>
<dbReference type="InterPro" id="IPR052736">
    <property type="entry name" value="Stf3_sulfotransferase"/>
</dbReference>